<protein>
    <submittedName>
        <fullName evidence="5">Two-component system, NarL family, invasion response regulator UvrY/two-component system, NarL family, response regulator NreC</fullName>
    </submittedName>
</protein>
<dbReference type="Gene3D" id="1.10.10.10">
    <property type="entry name" value="Winged helix-like DNA-binding domain superfamily/Winged helix DNA-binding domain"/>
    <property type="match status" value="1"/>
</dbReference>
<dbReference type="SUPFAM" id="SSF52172">
    <property type="entry name" value="CheY-like"/>
    <property type="match status" value="1"/>
</dbReference>
<dbReference type="PRINTS" id="PR00038">
    <property type="entry name" value="HTHLUXR"/>
</dbReference>
<dbReference type="SUPFAM" id="SSF46894">
    <property type="entry name" value="C-terminal effector domain of the bipartite response regulators"/>
    <property type="match status" value="1"/>
</dbReference>
<dbReference type="InterPro" id="IPR011006">
    <property type="entry name" value="CheY-like_superfamily"/>
</dbReference>
<dbReference type="GO" id="GO:0003677">
    <property type="term" value="F:DNA binding"/>
    <property type="evidence" value="ECO:0007669"/>
    <property type="project" value="UniProtKB-KW"/>
</dbReference>
<dbReference type="Pfam" id="PF00196">
    <property type="entry name" value="GerE"/>
    <property type="match status" value="1"/>
</dbReference>
<dbReference type="EMBL" id="FOGT01000003">
    <property type="protein sequence ID" value="SER74795.1"/>
    <property type="molecule type" value="Genomic_DNA"/>
</dbReference>
<dbReference type="InterPro" id="IPR036388">
    <property type="entry name" value="WH-like_DNA-bd_sf"/>
</dbReference>
<keyword evidence="2" id="KW-0238">DNA-binding</keyword>
<evidence type="ECO:0000256" key="3">
    <source>
        <dbReference type="ARBA" id="ARBA00023163"/>
    </source>
</evidence>
<dbReference type="STRING" id="1601833.SAMN05518684_103273"/>
<name>A0A1H9RQR5_9BACI</name>
<sequence length="203" mass="23413">MRVLTAMKHELLRYGLIQLIKDVHPIESMVMSESAEELVYALKQYAFDLIVIDVRLAGPGGLRNIVSLLETQAPGCKKVFMYTEPVRELEDMLETDKLDGLFYEQSSLNELMVFFEKVISGEKSILKVFGDENIHGEEIPSDLSPREEEIFTLKVRGYSVLDSAKLLNISVKTVENHRRNIKKKLNIKKNHEWYEWGKRLGNI</sequence>
<dbReference type="SMART" id="SM00421">
    <property type="entry name" value="HTH_LUXR"/>
    <property type="match status" value="1"/>
</dbReference>
<evidence type="ECO:0000313" key="6">
    <source>
        <dbReference type="Proteomes" id="UP000198571"/>
    </source>
</evidence>
<dbReference type="AlphaFoldDB" id="A0A1H9RQR5"/>
<keyword evidence="3" id="KW-0804">Transcription</keyword>
<dbReference type="Proteomes" id="UP000198571">
    <property type="component" value="Unassembled WGS sequence"/>
</dbReference>
<keyword evidence="1" id="KW-0805">Transcription regulation</keyword>
<keyword evidence="6" id="KW-1185">Reference proteome</keyword>
<feature type="domain" description="HTH luxR-type" evidence="4">
    <location>
        <begin position="136"/>
        <end position="201"/>
    </location>
</feature>
<dbReference type="GO" id="GO:0006355">
    <property type="term" value="P:regulation of DNA-templated transcription"/>
    <property type="evidence" value="ECO:0007669"/>
    <property type="project" value="InterPro"/>
</dbReference>
<evidence type="ECO:0000313" key="5">
    <source>
        <dbReference type="EMBL" id="SER74795.1"/>
    </source>
</evidence>
<evidence type="ECO:0000259" key="4">
    <source>
        <dbReference type="PROSITE" id="PS50043"/>
    </source>
</evidence>
<dbReference type="InterPro" id="IPR016032">
    <property type="entry name" value="Sig_transdc_resp-reg_C-effctor"/>
</dbReference>
<evidence type="ECO:0000256" key="2">
    <source>
        <dbReference type="ARBA" id="ARBA00023125"/>
    </source>
</evidence>
<reference evidence="6" key="1">
    <citation type="submission" date="2016-10" db="EMBL/GenBank/DDBJ databases">
        <authorList>
            <person name="Varghese N."/>
            <person name="Submissions S."/>
        </authorList>
    </citation>
    <scope>NUCLEOTIDE SEQUENCE [LARGE SCALE GENOMIC DNA]</scope>
    <source>
        <strain evidence="6">S9</strain>
    </source>
</reference>
<dbReference type="Gene3D" id="3.40.50.2300">
    <property type="match status" value="1"/>
</dbReference>
<dbReference type="InterPro" id="IPR000792">
    <property type="entry name" value="Tscrpt_reg_LuxR_C"/>
</dbReference>
<dbReference type="PANTHER" id="PTHR44688:SF16">
    <property type="entry name" value="DNA-BINDING TRANSCRIPTIONAL ACTIVATOR DEVR_DOSR"/>
    <property type="match status" value="1"/>
</dbReference>
<accession>A0A1H9RQR5</accession>
<gene>
    <name evidence="5" type="ORF">SAMN05518684_103273</name>
</gene>
<dbReference type="PANTHER" id="PTHR44688">
    <property type="entry name" value="DNA-BINDING TRANSCRIPTIONAL ACTIVATOR DEVR_DOSR"/>
    <property type="match status" value="1"/>
</dbReference>
<dbReference type="RefSeq" id="WP_177174189.1">
    <property type="nucleotide sequence ID" value="NZ_FOGT01000003.1"/>
</dbReference>
<evidence type="ECO:0000256" key="1">
    <source>
        <dbReference type="ARBA" id="ARBA00023015"/>
    </source>
</evidence>
<organism evidence="5 6">
    <name type="scientific">Salipaludibacillus aurantiacus</name>
    <dbReference type="NCBI Taxonomy" id="1601833"/>
    <lineage>
        <taxon>Bacteria</taxon>
        <taxon>Bacillati</taxon>
        <taxon>Bacillota</taxon>
        <taxon>Bacilli</taxon>
        <taxon>Bacillales</taxon>
        <taxon>Bacillaceae</taxon>
    </lineage>
</organism>
<dbReference type="PROSITE" id="PS50043">
    <property type="entry name" value="HTH_LUXR_2"/>
    <property type="match status" value="1"/>
</dbReference>
<proteinExistence type="predicted"/>